<name>A0A8S5MP01_9CAUD</name>
<dbReference type="Pfam" id="PF26079">
    <property type="entry name" value="Baseplate_J_C"/>
    <property type="match status" value="1"/>
</dbReference>
<dbReference type="Pfam" id="PF26078">
    <property type="entry name" value="Baseplate_J_M"/>
    <property type="match status" value="1"/>
</dbReference>
<protein>
    <submittedName>
        <fullName evidence="5">Baseplate assembly protein</fullName>
    </submittedName>
</protein>
<evidence type="ECO:0000259" key="3">
    <source>
        <dbReference type="Pfam" id="PF26078"/>
    </source>
</evidence>
<feature type="domain" description="Baseplate J-like central" evidence="3">
    <location>
        <begin position="205"/>
        <end position="272"/>
    </location>
</feature>
<feature type="domain" description="Baseplate protein J-like barrel" evidence="2">
    <location>
        <begin position="97"/>
        <end position="183"/>
    </location>
</feature>
<dbReference type="InterPro" id="IPR058531">
    <property type="entry name" value="Baseplate_J_M"/>
</dbReference>
<proteinExistence type="inferred from homology"/>
<sequence length="384" mass="41719">MRSTADHQFISTDVDELDALLCAGYEQLFGTSVRPGSPERLFISWIEDAIIYERALNNHADNQNLPSRAEGENLDALAELFYLQQRPKPTAATCTMRFNISEARQSAILIPAGTRVTDANASLYWATTADEYVPIGSTYTDVTVVCQTSGTVGNDFAVGDINTIVDVYDYYSGCSNVTASANGSDAPDDDEFYQLLLDSQAAWSSAGPVGSYKYFAKSVSTKIADVVANSPSPGTVCLYAVMDDGNIAPDETKKAMVEVCSADEVRPLTDHVISGDPDVVNYNIDLTYYLTRDGDISAADAQARVNEAVQQYISWQSGKMGRDINPDKLRYLLLEVGIKRVDLQQPVFTPLEDGKPSVDLTSDKVPQVAKVGTVTVKSGGYEDE</sequence>
<dbReference type="Pfam" id="PF04865">
    <property type="entry name" value="Baseplate_J"/>
    <property type="match status" value="1"/>
</dbReference>
<dbReference type="InterPro" id="IPR058530">
    <property type="entry name" value="Baseplate_J-like_C"/>
</dbReference>
<evidence type="ECO:0000259" key="2">
    <source>
        <dbReference type="Pfam" id="PF04865"/>
    </source>
</evidence>
<feature type="domain" description="Baseplate J-like C-terminal" evidence="4">
    <location>
        <begin position="284"/>
        <end position="375"/>
    </location>
</feature>
<evidence type="ECO:0000256" key="1">
    <source>
        <dbReference type="ARBA" id="ARBA00038087"/>
    </source>
</evidence>
<reference evidence="5" key="1">
    <citation type="journal article" date="2021" name="Proc. Natl. Acad. Sci. U.S.A.">
        <title>A Catalog of Tens of Thousands of Viruses from Human Metagenomes Reveals Hidden Associations with Chronic Diseases.</title>
        <authorList>
            <person name="Tisza M.J."/>
            <person name="Buck C.B."/>
        </authorList>
    </citation>
    <scope>NUCLEOTIDE SEQUENCE</scope>
    <source>
        <strain evidence="5">CtuSi15</strain>
    </source>
</reference>
<dbReference type="EMBL" id="BK014946">
    <property type="protein sequence ID" value="DAD83874.1"/>
    <property type="molecule type" value="Genomic_DNA"/>
</dbReference>
<evidence type="ECO:0000259" key="4">
    <source>
        <dbReference type="Pfam" id="PF26079"/>
    </source>
</evidence>
<organism evidence="5">
    <name type="scientific">Myoviridae sp. ctuSi15</name>
    <dbReference type="NCBI Taxonomy" id="2826708"/>
    <lineage>
        <taxon>Viruses</taxon>
        <taxon>Duplodnaviria</taxon>
        <taxon>Heunggongvirae</taxon>
        <taxon>Uroviricota</taxon>
        <taxon>Caudoviricetes</taxon>
    </lineage>
</organism>
<dbReference type="InterPro" id="IPR052399">
    <property type="entry name" value="Phage_Baseplate_Assmbl_Protein"/>
</dbReference>
<dbReference type="PANTHER" id="PTHR37829:SF3">
    <property type="entry name" value="PROTEIN JAYE-RELATED"/>
    <property type="match status" value="1"/>
</dbReference>
<accession>A0A8S5MP01</accession>
<dbReference type="PANTHER" id="PTHR37829">
    <property type="entry name" value="PHAGE-LIKE ELEMENT PBSX PROTEIN XKDT"/>
    <property type="match status" value="1"/>
</dbReference>
<evidence type="ECO:0000313" key="5">
    <source>
        <dbReference type="EMBL" id="DAD83874.1"/>
    </source>
</evidence>
<dbReference type="InterPro" id="IPR006949">
    <property type="entry name" value="Barrel_Baseplate_J-like"/>
</dbReference>
<comment type="similarity">
    <text evidence="1">Belongs to the Mu gp47/PBSX XkdT family.</text>
</comment>